<feature type="region of interest" description="Disordered" evidence="2">
    <location>
        <begin position="501"/>
        <end position="520"/>
    </location>
</feature>
<dbReference type="PANTHER" id="PTHR32305">
    <property type="match status" value="1"/>
</dbReference>
<dbReference type="InterPro" id="IPR056823">
    <property type="entry name" value="TEN-like_YD-shell"/>
</dbReference>
<comment type="caution">
    <text evidence="5">The sequence shown here is derived from an EMBL/GenBank/DDBJ whole genome shotgun (WGS) entry which is preliminary data.</text>
</comment>
<feature type="domain" description="Teneurin-like YD-shell" evidence="4">
    <location>
        <begin position="539"/>
        <end position="675"/>
    </location>
</feature>
<dbReference type="InterPro" id="IPR022385">
    <property type="entry name" value="Rhs_assc_core"/>
</dbReference>
<dbReference type="Gene3D" id="2.180.10.10">
    <property type="entry name" value="RHS repeat-associated core"/>
    <property type="match status" value="2"/>
</dbReference>
<keyword evidence="6" id="KW-1185">Reference proteome</keyword>
<dbReference type="InterPro" id="IPR031325">
    <property type="entry name" value="RHS_repeat"/>
</dbReference>
<dbReference type="NCBIfam" id="TIGR03696">
    <property type="entry name" value="Rhs_assc_core"/>
    <property type="match status" value="1"/>
</dbReference>
<feature type="chain" id="PRO_5047407458" evidence="3">
    <location>
        <begin position="28"/>
        <end position="1142"/>
    </location>
</feature>
<keyword evidence="3" id="KW-0732">Signal</keyword>
<protein>
    <submittedName>
        <fullName evidence="5">RHS repeat-associated core domain-containing protein</fullName>
    </submittedName>
</protein>
<reference evidence="5 6" key="1">
    <citation type="submission" date="2021-01" db="EMBL/GenBank/DDBJ databases">
        <title>Draft genome sequence of Micromonospora sp. strain STR1_7.</title>
        <authorList>
            <person name="Karlyshev A."/>
            <person name="Jawad R."/>
        </authorList>
    </citation>
    <scope>NUCLEOTIDE SEQUENCE [LARGE SCALE GENOMIC DNA]</scope>
    <source>
        <strain evidence="5 6">STR1-7</strain>
    </source>
</reference>
<dbReference type="InterPro" id="IPR050708">
    <property type="entry name" value="T6SS_VgrG/RHS"/>
</dbReference>
<feature type="domain" description="Teneurin-like YD-shell" evidence="4">
    <location>
        <begin position="763"/>
        <end position="1031"/>
    </location>
</feature>
<dbReference type="Proteomes" id="UP000601027">
    <property type="component" value="Unassembled WGS sequence"/>
</dbReference>
<dbReference type="Pfam" id="PF05593">
    <property type="entry name" value="RHS_repeat"/>
    <property type="match status" value="1"/>
</dbReference>
<evidence type="ECO:0000313" key="6">
    <source>
        <dbReference type="Proteomes" id="UP000601027"/>
    </source>
</evidence>
<evidence type="ECO:0000256" key="3">
    <source>
        <dbReference type="SAM" id="SignalP"/>
    </source>
</evidence>
<feature type="compositionally biased region" description="Basic and acidic residues" evidence="2">
    <location>
        <begin position="386"/>
        <end position="401"/>
    </location>
</feature>
<dbReference type="Pfam" id="PF25023">
    <property type="entry name" value="TEN_YD-shell"/>
    <property type="match status" value="2"/>
</dbReference>
<keyword evidence="1" id="KW-0677">Repeat</keyword>
<proteinExistence type="predicted"/>
<dbReference type="EMBL" id="JAEVHM010000088">
    <property type="protein sequence ID" value="MBM0233604.1"/>
    <property type="molecule type" value="Genomic_DNA"/>
</dbReference>
<gene>
    <name evidence="5" type="ORF">JNW91_18120</name>
</gene>
<evidence type="ECO:0000313" key="5">
    <source>
        <dbReference type="EMBL" id="MBM0233604.1"/>
    </source>
</evidence>
<dbReference type="NCBIfam" id="TIGR01643">
    <property type="entry name" value="YD_repeat_2x"/>
    <property type="match status" value="1"/>
</dbReference>
<name>A0ABS1XWU1_9ACTN</name>
<dbReference type="PANTHER" id="PTHR32305:SF15">
    <property type="entry name" value="PROTEIN RHSA-RELATED"/>
    <property type="match status" value="1"/>
</dbReference>
<feature type="signal peptide" evidence="3">
    <location>
        <begin position="1"/>
        <end position="27"/>
    </location>
</feature>
<evidence type="ECO:0000256" key="1">
    <source>
        <dbReference type="ARBA" id="ARBA00022737"/>
    </source>
</evidence>
<feature type="compositionally biased region" description="Acidic residues" evidence="2">
    <location>
        <begin position="1110"/>
        <end position="1119"/>
    </location>
</feature>
<feature type="compositionally biased region" description="Polar residues" evidence="2">
    <location>
        <begin position="410"/>
        <end position="432"/>
    </location>
</feature>
<organism evidence="5 6">
    <name type="scientific">Micromonospora parastrephiae</name>
    <dbReference type="NCBI Taxonomy" id="2806101"/>
    <lineage>
        <taxon>Bacteria</taxon>
        <taxon>Bacillati</taxon>
        <taxon>Actinomycetota</taxon>
        <taxon>Actinomycetes</taxon>
        <taxon>Micromonosporales</taxon>
        <taxon>Micromonosporaceae</taxon>
        <taxon>Micromonospora</taxon>
    </lineage>
</organism>
<feature type="region of interest" description="Disordered" evidence="2">
    <location>
        <begin position="29"/>
        <end position="49"/>
    </location>
</feature>
<feature type="compositionally biased region" description="Low complexity" evidence="2">
    <location>
        <begin position="433"/>
        <end position="458"/>
    </location>
</feature>
<accession>A0ABS1XWU1</accession>
<feature type="region of interest" description="Disordered" evidence="2">
    <location>
        <begin position="1110"/>
        <end position="1142"/>
    </location>
</feature>
<dbReference type="RefSeq" id="WP_203176748.1">
    <property type="nucleotide sequence ID" value="NZ_JAEVHM010000088.1"/>
</dbReference>
<feature type="region of interest" description="Disordered" evidence="2">
    <location>
        <begin position="386"/>
        <end position="476"/>
    </location>
</feature>
<evidence type="ECO:0000259" key="4">
    <source>
        <dbReference type="Pfam" id="PF25023"/>
    </source>
</evidence>
<dbReference type="InterPro" id="IPR006530">
    <property type="entry name" value="YD"/>
</dbReference>
<sequence length="1142" mass="122236">MRVFRVLTVAAVSAATVLMPVTGPALAAPEKAPKAAPVQPGSPGSGRLALGPSKGTLAMVAGPVSVPKGTGAGTNATFTTFDLSDRVVLQVHAGSGNLLLRTTDLVLPGISSNVVLGAAFNSLLVGSEIENGAYGRGWRARTGPDIKLIKNDDNSVTYAGADGLVGTFTPITGGYDTPKEFKGTLKQDGSGWKFTENNGGRDLYFTSSGQLDKVEDRNDNVIDYQYNSAGELTKVVTDRGATGARTAVVTYKNGRIQRLQQAVDASNARQVIYSYNSAGNLTQIMPTSGHAVKFTYDASQRIKQITTGLASEPGTETRIEYDSLHRVAAVVRVLENESVDNPDGRLAITRWAYTSSSEVQVADPNTDITKRVSDVAHTTYTADSDKRITKAVDPDGNERSRSYTPYHDVATSTDAMGQSVGNKYDANNGQSLTSTTTPTGASSTAAYNNAATPSNPTAGYQPSGGGDAQKNQSAYTYNGAGNKMSAKNAEAAEAKVDYNSDGTVKTATDPANTGNPTNYAYNSDKQLITITPPTGNSLVKREFTYDAFGRVRTATDGAGRTTTNEYDTDDRLVRTSYSDSTQSVEYEYDGSGNLIERTNGKSEKFVFDRLNRLVQRGPDYYLTQYTYDPAGNLTKLHGDYRGDTVYSYDKRNLLTKMEVDGATYTFEYDKEGRRTDTKLSVEDAGPTTTARTTLTYDKSGRVTRTTTKRWERVNNADQEFVAYDVSYCYSKRVGTSACNTTDPLQDTALRQWQIEHHRGGAVQVYTYDKANRLTKATNLAPGSFDYTYDANGNRTTVKVNGTETQRLTFNSGNQITTSGYTYDGAGNQLTGSATRGAEYNAAGQTTGNKTSDNKDAYFDYLTGDQSELDSAWVDEGDQMYFAWGRGTQGGTALEDYQAVDDDTHFLERDGTGALIGVRVHEKKTGKWVHYFPTLDGNGSVVGLTNQNGTYAGHWTYDPFGRTTNTTANQPVVNSFAIGYAGGLRHASTGLIKFGKRWYDPEIGRFTQQDSLNTIGDPTVGNRYAYAGADPINNTDPTGLVVASIGFEVCYVICAGLNYEIDDQGNQGITGTVGVGAGGGFNSEIGGGTVEEGVNGYGQCSAGPFNANVEESAETGEDEYSASVSPGSTGAGCSLGISGTETF</sequence>
<evidence type="ECO:0000256" key="2">
    <source>
        <dbReference type="SAM" id="MobiDB-lite"/>
    </source>
</evidence>